<dbReference type="AlphaFoldDB" id="A0A858RSI9"/>
<accession>A0A858RSI9</accession>
<dbReference type="Proteomes" id="UP000501812">
    <property type="component" value="Chromosome"/>
</dbReference>
<protein>
    <submittedName>
        <fullName evidence="1">Uncharacterized protein</fullName>
    </submittedName>
</protein>
<sequence>MRQLRRYQCFFLVLMVAVAGLALGFNSWANPWRVIPSPLSSQKMEPYRAIEQNWNRTCKAGLASSSAWDAGLFGSSRVDIGLNPKHPAFDGMKCGNFGLNAGLLAENEAMCRYFLDHQNPKLIVLAIDATDLTTPVAKKKQADFDISPLAGGPATLEQRLRDHAGISTLSSSLAATSRMLRGTLAEHTPEGFRREPEYPDGQLLYFSTIYRMAKQHTAQGKVDAEKIAMLEEIVARCRQKGVRLVIFFTPNHGLFQLAFRELGDPDPYFLEDRRALADLAARANAADPAAPPVEVWDFLDGHPLNTPPMPPAGQKKGHPAGWVDLFHVLPETGDRMLERLQGRGDYGELLLPDGVEARVAKVKAQLDEYEARNPEDAAYLRKSLAKFQSLPSKKQ</sequence>
<evidence type="ECO:0000313" key="2">
    <source>
        <dbReference type="Proteomes" id="UP000501812"/>
    </source>
</evidence>
<reference evidence="1 2" key="1">
    <citation type="submission" date="2020-04" db="EMBL/GenBank/DDBJ databases">
        <title>Luteolibacter sp. G-1-1-1 isolated from soil.</title>
        <authorList>
            <person name="Dahal R.H."/>
        </authorList>
    </citation>
    <scope>NUCLEOTIDE SEQUENCE [LARGE SCALE GENOMIC DNA]</scope>
    <source>
        <strain evidence="1 2">G-1-1-1</strain>
    </source>
</reference>
<gene>
    <name evidence="1" type="ORF">HHL09_25140</name>
</gene>
<organism evidence="1 2">
    <name type="scientific">Luteolibacter luteus</name>
    <dbReference type="NCBI Taxonomy" id="2728835"/>
    <lineage>
        <taxon>Bacteria</taxon>
        <taxon>Pseudomonadati</taxon>
        <taxon>Verrucomicrobiota</taxon>
        <taxon>Verrucomicrobiia</taxon>
        <taxon>Verrucomicrobiales</taxon>
        <taxon>Verrucomicrobiaceae</taxon>
        <taxon>Luteolibacter</taxon>
    </lineage>
</organism>
<proteinExistence type="predicted"/>
<dbReference type="EMBL" id="CP051774">
    <property type="protein sequence ID" value="QJE98923.1"/>
    <property type="molecule type" value="Genomic_DNA"/>
</dbReference>
<keyword evidence="2" id="KW-1185">Reference proteome</keyword>
<dbReference type="KEGG" id="luo:HHL09_25140"/>
<dbReference type="RefSeq" id="WP_169457409.1">
    <property type="nucleotide sequence ID" value="NZ_CP051774.1"/>
</dbReference>
<name>A0A858RSI9_9BACT</name>
<evidence type="ECO:0000313" key="1">
    <source>
        <dbReference type="EMBL" id="QJE98923.1"/>
    </source>
</evidence>